<feature type="compositionally biased region" description="Pro residues" evidence="2">
    <location>
        <begin position="1"/>
        <end position="24"/>
    </location>
</feature>
<name>A0AAN7JFX0_9MYRT</name>
<feature type="coiled-coil region" evidence="1">
    <location>
        <begin position="143"/>
        <end position="184"/>
    </location>
</feature>
<accession>A0AAN7JFX0</accession>
<sequence>MDMTLPPPPPPPSSSKSPTPPPDTYPVQEAVRDRETSTQQRHYPTPLNNHHLHPKKLEERSGEAAEDGGGTVKCNMCRPLVRERTTVVPVDSSAAGGFGRYSSFPSPNGILKSIFSSLIKRTPCRSSDRTDASLAEDQWKIALAELSHKLIQATQRRDEAVLEASRLQQSVTELERKLNKLEIYCHGLRSGVEECTTGIGSPPFRPAKLANLPNEQVIDGFLASVSESRSAVRALTRSLAVQLRHLGGAKVFEKLSQLLQPYDIKISPSQSSRTVVLYLEAILSRTFFEDFESFRFEKNRAARFMNPTESCEANLQQFNSLRGLTWEEVLSKGTKHFSEDFSRFCDRKMSEIVGILGWGRAWPEQLLQAFFQASKAVWQVHLLANSVHPALPIMRVDSGVEFDSSYMDDTGADRAKQLIPSMVRIMVAPGFYVHKSVVKSKVMCRYISSTAIAIVGGVGNIITDG</sequence>
<evidence type="ECO:0000313" key="3">
    <source>
        <dbReference type="EMBL" id="KAK4740828.1"/>
    </source>
</evidence>
<keyword evidence="4" id="KW-1185">Reference proteome</keyword>
<gene>
    <name evidence="3" type="ORF">SAY87_024416</name>
</gene>
<evidence type="ECO:0000256" key="1">
    <source>
        <dbReference type="SAM" id="Coils"/>
    </source>
</evidence>
<dbReference type="Proteomes" id="UP001345219">
    <property type="component" value="Chromosome 19"/>
</dbReference>
<dbReference type="AlphaFoldDB" id="A0AAN7JFX0"/>
<evidence type="ECO:0000256" key="2">
    <source>
        <dbReference type="SAM" id="MobiDB-lite"/>
    </source>
</evidence>
<dbReference type="InterPro" id="IPR042316">
    <property type="entry name" value="IRKI-like"/>
</dbReference>
<protein>
    <recommendedName>
        <fullName evidence="5">IRK-interacting protein</fullName>
    </recommendedName>
</protein>
<feature type="compositionally biased region" description="Polar residues" evidence="2">
    <location>
        <begin position="37"/>
        <end position="48"/>
    </location>
</feature>
<proteinExistence type="predicted"/>
<dbReference type="EMBL" id="JAXIOK010000024">
    <property type="protein sequence ID" value="KAK4740828.1"/>
    <property type="molecule type" value="Genomic_DNA"/>
</dbReference>
<reference evidence="3 4" key="1">
    <citation type="journal article" date="2023" name="Hortic Res">
        <title>Pangenome of water caltrop reveals structural variations and asymmetric subgenome divergence after allopolyploidization.</title>
        <authorList>
            <person name="Zhang X."/>
            <person name="Chen Y."/>
            <person name="Wang L."/>
            <person name="Yuan Y."/>
            <person name="Fang M."/>
            <person name="Shi L."/>
            <person name="Lu R."/>
            <person name="Comes H.P."/>
            <person name="Ma Y."/>
            <person name="Chen Y."/>
            <person name="Huang G."/>
            <person name="Zhou Y."/>
            <person name="Zheng Z."/>
            <person name="Qiu Y."/>
        </authorList>
    </citation>
    <scope>NUCLEOTIDE SEQUENCE [LARGE SCALE GENOMIC DNA]</scope>
    <source>
        <tissue evidence="3">Roots</tissue>
    </source>
</reference>
<dbReference type="PANTHER" id="PTHR31029:SF4">
    <property type="entry name" value="CYCLIN-DEPENDENT KINASE-LIKE PROTEIN"/>
    <property type="match status" value="1"/>
</dbReference>
<evidence type="ECO:0008006" key="5">
    <source>
        <dbReference type="Google" id="ProtNLM"/>
    </source>
</evidence>
<keyword evidence="1" id="KW-0175">Coiled coil</keyword>
<organism evidence="3 4">
    <name type="scientific">Trapa incisa</name>
    <dbReference type="NCBI Taxonomy" id="236973"/>
    <lineage>
        <taxon>Eukaryota</taxon>
        <taxon>Viridiplantae</taxon>
        <taxon>Streptophyta</taxon>
        <taxon>Embryophyta</taxon>
        <taxon>Tracheophyta</taxon>
        <taxon>Spermatophyta</taxon>
        <taxon>Magnoliopsida</taxon>
        <taxon>eudicotyledons</taxon>
        <taxon>Gunneridae</taxon>
        <taxon>Pentapetalae</taxon>
        <taxon>rosids</taxon>
        <taxon>malvids</taxon>
        <taxon>Myrtales</taxon>
        <taxon>Lythraceae</taxon>
        <taxon>Trapa</taxon>
    </lineage>
</organism>
<comment type="caution">
    <text evidence="3">The sequence shown here is derived from an EMBL/GenBank/DDBJ whole genome shotgun (WGS) entry which is preliminary data.</text>
</comment>
<feature type="region of interest" description="Disordered" evidence="2">
    <location>
        <begin position="1"/>
        <end position="69"/>
    </location>
</feature>
<dbReference type="PANTHER" id="PTHR31029">
    <property type="entry name" value="CYCLIN-DEPENDENT KINASE-LIKE PROTEIN"/>
    <property type="match status" value="1"/>
</dbReference>
<evidence type="ECO:0000313" key="4">
    <source>
        <dbReference type="Proteomes" id="UP001345219"/>
    </source>
</evidence>